<dbReference type="RefSeq" id="XP_026632144.1">
    <property type="nucleotide sequence ID" value="XM_026764056.1"/>
</dbReference>
<name>A0A3F3QJV1_9EURO</name>
<evidence type="ECO:0000313" key="2">
    <source>
        <dbReference type="Proteomes" id="UP000253729"/>
    </source>
</evidence>
<protein>
    <submittedName>
        <fullName evidence="1">Uncharacterized protein</fullName>
    </submittedName>
</protein>
<dbReference type="GeneID" id="38132412"/>
<sequence length="97" mass="10493">MTPKRLEKTPHACRLSLTAWCRFAAGLHMVRLSGDGIAWLTCLAGYPAALRDGLPGMEEKASRHPSCMMQCSRGCIGLKRVFDFGTLGLVLTAAVSQ</sequence>
<evidence type="ECO:0000313" key="1">
    <source>
        <dbReference type="EMBL" id="RDH39122.1"/>
    </source>
</evidence>
<proteinExistence type="predicted"/>
<dbReference type="Proteomes" id="UP000253729">
    <property type="component" value="Unassembled WGS sequence"/>
</dbReference>
<gene>
    <name evidence="1" type="ORF">BDQ94DRAFT_132425</name>
</gene>
<keyword evidence="2" id="KW-1185">Reference proteome</keyword>
<dbReference type="EMBL" id="KZ852032">
    <property type="protein sequence ID" value="RDH39122.1"/>
    <property type="molecule type" value="Genomic_DNA"/>
</dbReference>
<organism evidence="1 2">
    <name type="scientific">Aspergillus welwitschiae</name>
    <dbReference type="NCBI Taxonomy" id="1341132"/>
    <lineage>
        <taxon>Eukaryota</taxon>
        <taxon>Fungi</taxon>
        <taxon>Dikarya</taxon>
        <taxon>Ascomycota</taxon>
        <taxon>Pezizomycotina</taxon>
        <taxon>Eurotiomycetes</taxon>
        <taxon>Eurotiomycetidae</taxon>
        <taxon>Eurotiales</taxon>
        <taxon>Aspergillaceae</taxon>
        <taxon>Aspergillus</taxon>
        <taxon>Aspergillus subgen. Circumdati</taxon>
    </lineage>
</organism>
<dbReference type="AlphaFoldDB" id="A0A3F3QJV1"/>
<accession>A0A3F3QJV1</accession>
<reference evidence="1 2" key="1">
    <citation type="submission" date="2018-07" db="EMBL/GenBank/DDBJ databases">
        <title>The genomes of Aspergillus section Nigri reveals drivers in fungal speciation.</title>
        <authorList>
            <consortium name="DOE Joint Genome Institute"/>
            <person name="Vesth T.C."/>
            <person name="Nybo J."/>
            <person name="Theobald S."/>
            <person name="Brandl J."/>
            <person name="Frisvad J.C."/>
            <person name="Nielsen K.F."/>
            <person name="Lyhne E.K."/>
            <person name="Kogle M.E."/>
            <person name="Kuo A."/>
            <person name="Riley R."/>
            <person name="Clum A."/>
            <person name="Nolan M."/>
            <person name="Lipzen A."/>
            <person name="Salamov A."/>
            <person name="Henrissat B."/>
            <person name="Wiebenga A."/>
            <person name="De vries R.P."/>
            <person name="Grigoriev I.V."/>
            <person name="Mortensen U.H."/>
            <person name="Andersen M.R."/>
            <person name="Baker S.E."/>
        </authorList>
    </citation>
    <scope>NUCLEOTIDE SEQUENCE [LARGE SCALE GENOMIC DNA]</scope>
    <source>
        <strain evidence="1 2">CBS 139.54b</strain>
    </source>
</reference>